<evidence type="ECO:0000313" key="2">
    <source>
        <dbReference type="EMBL" id="PEG32967.1"/>
    </source>
</evidence>
<reference evidence="1" key="3">
    <citation type="submission" date="2020-02" db="EMBL/GenBank/DDBJ databases">
        <authorList>
            <person name="Matsumoto Y."/>
            <person name="Motooka D."/>
            <person name="Nakamura S."/>
        </authorList>
    </citation>
    <scope>NUCLEOTIDE SEQUENCE</scope>
    <source>
        <strain evidence="1">JCM 6377</strain>
    </source>
</reference>
<reference evidence="1 4" key="2">
    <citation type="journal article" date="2019" name="Emerg. Microbes Infect.">
        <title>Comprehensive subspecies identification of 175 nontuberculous mycobacteria species based on 7547 genomic profiles.</title>
        <authorList>
            <person name="Matsumoto Y."/>
            <person name="Kinjo T."/>
            <person name="Motooka D."/>
            <person name="Nabeya D."/>
            <person name="Jung N."/>
            <person name="Uechi K."/>
            <person name="Horii T."/>
            <person name="Iida T."/>
            <person name="Fujita J."/>
            <person name="Nakamura S."/>
        </authorList>
    </citation>
    <scope>NUCLEOTIDE SEQUENCE [LARGE SCALE GENOMIC DNA]</scope>
    <source>
        <strain evidence="1 4">JCM 6377</strain>
    </source>
</reference>
<organism evidence="2 3">
    <name type="scientific">Mycolicibacterium agri</name>
    <name type="common">Mycobacterium agri</name>
    <dbReference type="NCBI Taxonomy" id="36811"/>
    <lineage>
        <taxon>Bacteria</taxon>
        <taxon>Bacillati</taxon>
        <taxon>Actinomycetota</taxon>
        <taxon>Actinomycetes</taxon>
        <taxon>Mycobacteriales</taxon>
        <taxon>Mycobacteriaceae</taxon>
        <taxon>Mycolicibacterium</taxon>
    </lineage>
</organism>
<proteinExistence type="predicted"/>
<dbReference type="OrthoDB" id="3540641at2"/>
<reference evidence="2 3" key="1">
    <citation type="submission" date="2017-10" db="EMBL/GenBank/DDBJ databases">
        <title>The new phylogeny of genus Mycobacterium.</title>
        <authorList>
            <person name="Tortoli E."/>
            <person name="Trovato A."/>
            <person name="Cirillo D.M."/>
        </authorList>
    </citation>
    <scope>NUCLEOTIDE SEQUENCE [LARGE SCALE GENOMIC DNA]</scope>
    <source>
        <strain evidence="2 3">CCUG37673</strain>
    </source>
</reference>
<dbReference type="EMBL" id="BLKS01000001">
    <property type="protein sequence ID" value="GFG51058.1"/>
    <property type="molecule type" value="Genomic_DNA"/>
</dbReference>
<dbReference type="Proteomes" id="UP000465302">
    <property type="component" value="Unassembled WGS sequence"/>
</dbReference>
<protein>
    <submittedName>
        <fullName evidence="2">Uncharacterized protein</fullName>
    </submittedName>
</protein>
<comment type="caution">
    <text evidence="2">The sequence shown here is derived from an EMBL/GenBank/DDBJ whole genome shotgun (WGS) entry which is preliminary data.</text>
</comment>
<keyword evidence="3" id="KW-1185">Reference proteome</keyword>
<sequence length="114" mass="12942">MLVTLNAYLQQPERGYGLLAPIAGQRTLDEWTADIDHLHKAVDNEQPLTGLDWSRVLLLTEMGFTSSLAGFASHVRSADQYGIRVLRSLQITIHRGELALLYIENATYPWIRYD</sequence>
<dbReference type="RefSeq" id="WP_097945565.1">
    <property type="nucleotide sequence ID" value="NZ_BLKS01000001.1"/>
</dbReference>
<evidence type="ECO:0000313" key="3">
    <source>
        <dbReference type="Proteomes" id="UP000220914"/>
    </source>
</evidence>
<dbReference type="EMBL" id="PDCP01000173">
    <property type="protein sequence ID" value="PEG32967.1"/>
    <property type="molecule type" value="Genomic_DNA"/>
</dbReference>
<accession>A0A2A7MN72</accession>
<evidence type="ECO:0000313" key="4">
    <source>
        <dbReference type="Proteomes" id="UP000465302"/>
    </source>
</evidence>
<dbReference type="AlphaFoldDB" id="A0A2A7MN72"/>
<name>A0A2A7MN72_MYCAG</name>
<evidence type="ECO:0000313" key="1">
    <source>
        <dbReference type="EMBL" id="GFG51058.1"/>
    </source>
</evidence>
<dbReference type="Proteomes" id="UP000220914">
    <property type="component" value="Unassembled WGS sequence"/>
</dbReference>
<gene>
    <name evidence="2" type="ORF">CQY20_33345</name>
    <name evidence="1" type="ORF">MAGR_24990</name>
</gene>